<reference evidence="6 7" key="2">
    <citation type="submission" date="2019-01" db="EMBL/GenBank/DDBJ databases">
        <title>Sinorhodobacter populi sp. nov. isolated from the symptomatic bark tissue of Populus euramericana canker.</title>
        <authorList>
            <person name="Xu G."/>
        </authorList>
    </citation>
    <scope>NUCLEOTIDE SEQUENCE [LARGE SCALE GENOMIC DNA]</scope>
    <source>
        <strain evidence="6 7">CGMCC 1.12963</strain>
    </source>
</reference>
<keyword evidence="2" id="KW-0378">Hydrolase</keyword>
<dbReference type="Gene3D" id="1.10.30.50">
    <property type="match status" value="1"/>
</dbReference>
<dbReference type="SUPFAM" id="SSF52540">
    <property type="entry name" value="P-loop containing nucleoside triphosphate hydrolases"/>
    <property type="match status" value="1"/>
</dbReference>
<dbReference type="CDD" id="cd00085">
    <property type="entry name" value="HNHc"/>
    <property type="match status" value="1"/>
</dbReference>
<name>A0A443LMG4_9RHOB</name>
<gene>
    <name evidence="6" type="ORF">EOW66_15265</name>
</gene>
<dbReference type="PANTHER" id="PTHR41286:SF1">
    <property type="entry name" value="HNH NUCLEASE YAJD-RELATED"/>
    <property type="match status" value="1"/>
</dbReference>
<sequence length="279" mass="30299">MIRKLCRAPGCDEVAAEGEAHCAEHLAEVKARAAAGKQQAKHSAVARAGAQFYRTRRWKQARLAFLNAHPLCADCGEVGLVVEATEVDHVVPHRGDPSLMWDRSNWQALCKSCHSRKTAREVWGGAVDRPGWSIPAGLRASAIPVVLVCGPPAADKTTYVQDRARPGDVVVDLDRSLEAVGGRAWEHDAAKVKAAFRLRDEALRSLCCKAGGTAWVIVMAPSRAERLAWCGALGARTSVVVLDVDAGTCKARIEADPGRRHARDAMRAAVDRWWRAFDT</sequence>
<dbReference type="EMBL" id="SAVA01000009">
    <property type="protein sequence ID" value="RWR50360.1"/>
    <property type="molecule type" value="Genomic_DNA"/>
</dbReference>
<protein>
    <recommendedName>
        <fullName evidence="4">Putative HNH nuclease YajD</fullName>
    </recommendedName>
</protein>
<dbReference type="GO" id="GO:0008270">
    <property type="term" value="F:zinc ion binding"/>
    <property type="evidence" value="ECO:0007669"/>
    <property type="project" value="InterPro"/>
</dbReference>
<dbReference type="GO" id="GO:0004519">
    <property type="term" value="F:endonuclease activity"/>
    <property type="evidence" value="ECO:0007669"/>
    <property type="project" value="InterPro"/>
</dbReference>
<dbReference type="PANTHER" id="PTHR41286">
    <property type="entry name" value="HNH NUCLEASE YAJD-RELATED"/>
    <property type="match status" value="1"/>
</dbReference>
<accession>A0A443LMG4</accession>
<dbReference type="RefSeq" id="WP_128157162.1">
    <property type="nucleotide sequence ID" value="NZ_JBHSOM010000008.1"/>
</dbReference>
<evidence type="ECO:0000256" key="3">
    <source>
        <dbReference type="ARBA" id="ARBA00038412"/>
    </source>
</evidence>
<dbReference type="GO" id="GO:0003676">
    <property type="term" value="F:nucleic acid binding"/>
    <property type="evidence" value="ECO:0007669"/>
    <property type="project" value="InterPro"/>
</dbReference>
<evidence type="ECO:0000313" key="6">
    <source>
        <dbReference type="EMBL" id="RWR50360.1"/>
    </source>
</evidence>
<dbReference type="GO" id="GO:0016787">
    <property type="term" value="F:hydrolase activity"/>
    <property type="evidence" value="ECO:0007669"/>
    <property type="project" value="UniProtKB-KW"/>
</dbReference>
<comment type="caution">
    <text evidence="6">The sequence shown here is derived from an EMBL/GenBank/DDBJ whole genome shotgun (WGS) entry which is preliminary data.</text>
</comment>
<dbReference type="SMART" id="SM00507">
    <property type="entry name" value="HNHc"/>
    <property type="match status" value="1"/>
</dbReference>
<keyword evidence="1" id="KW-0540">Nuclease</keyword>
<keyword evidence="7" id="KW-1185">Reference proteome</keyword>
<dbReference type="InterPro" id="IPR002711">
    <property type="entry name" value="HNH"/>
</dbReference>
<evidence type="ECO:0000259" key="5">
    <source>
        <dbReference type="SMART" id="SM00507"/>
    </source>
</evidence>
<organism evidence="6 7">
    <name type="scientific">Paenirhodobacter huangdaonensis</name>
    <dbReference type="NCBI Taxonomy" id="2501515"/>
    <lineage>
        <taxon>Bacteria</taxon>
        <taxon>Pseudomonadati</taxon>
        <taxon>Pseudomonadota</taxon>
        <taxon>Alphaproteobacteria</taxon>
        <taxon>Rhodobacterales</taxon>
        <taxon>Rhodobacter group</taxon>
        <taxon>Paenirhodobacter</taxon>
    </lineage>
</organism>
<dbReference type="AlphaFoldDB" id="A0A443LMG4"/>
<evidence type="ECO:0000256" key="2">
    <source>
        <dbReference type="ARBA" id="ARBA00022801"/>
    </source>
</evidence>
<dbReference type="InterPro" id="IPR027417">
    <property type="entry name" value="P-loop_NTPase"/>
</dbReference>
<dbReference type="Pfam" id="PF13671">
    <property type="entry name" value="AAA_33"/>
    <property type="match status" value="1"/>
</dbReference>
<dbReference type="Proteomes" id="UP000288071">
    <property type="component" value="Unassembled WGS sequence"/>
</dbReference>
<comment type="similarity">
    <text evidence="3">Belongs to the HNH nuclease family.</text>
</comment>
<feature type="domain" description="HNH nuclease" evidence="5">
    <location>
        <begin position="60"/>
        <end position="115"/>
    </location>
</feature>
<dbReference type="GO" id="GO:0005829">
    <property type="term" value="C:cytosol"/>
    <property type="evidence" value="ECO:0007669"/>
    <property type="project" value="TreeGrafter"/>
</dbReference>
<evidence type="ECO:0000256" key="4">
    <source>
        <dbReference type="ARBA" id="ARBA00040194"/>
    </source>
</evidence>
<reference evidence="7" key="1">
    <citation type="submission" date="2019-01" db="EMBL/GenBank/DDBJ databases">
        <title>Sinorhodobacter populi sp. nov. isolated from the symptomatic bark tissue of Populus euramericana canker.</title>
        <authorList>
            <person name="Li Y."/>
        </authorList>
    </citation>
    <scope>NUCLEOTIDE SEQUENCE [LARGE SCALE GENOMIC DNA]</scope>
    <source>
        <strain evidence="7">CGMCC 1.12963</strain>
    </source>
</reference>
<dbReference type="Pfam" id="PF01844">
    <property type="entry name" value="HNH"/>
    <property type="match status" value="1"/>
</dbReference>
<dbReference type="InterPro" id="IPR003615">
    <property type="entry name" value="HNH_nuc"/>
</dbReference>
<evidence type="ECO:0000256" key="1">
    <source>
        <dbReference type="ARBA" id="ARBA00022722"/>
    </source>
</evidence>
<dbReference type="Gene3D" id="3.40.50.300">
    <property type="entry name" value="P-loop containing nucleotide triphosphate hydrolases"/>
    <property type="match status" value="1"/>
</dbReference>
<proteinExistence type="inferred from homology"/>
<evidence type="ECO:0000313" key="7">
    <source>
        <dbReference type="Proteomes" id="UP000288071"/>
    </source>
</evidence>